<keyword evidence="8" id="KW-1185">Reference proteome</keyword>
<reference evidence="7 8" key="1">
    <citation type="submission" date="2015-10" db="EMBL/GenBank/DDBJ databases">
        <authorList>
            <person name="Gilbert D.G."/>
        </authorList>
    </citation>
    <scope>NUCLEOTIDE SEQUENCE [LARGE SCALE GENOMIC DNA]</scope>
    <source>
        <strain evidence="7">COMA1</strain>
    </source>
</reference>
<dbReference type="Gene3D" id="3.30.1150.10">
    <property type="match status" value="1"/>
</dbReference>
<feature type="transmembrane region" description="Helical" evidence="6">
    <location>
        <begin position="26"/>
        <end position="46"/>
    </location>
</feature>
<dbReference type="SUPFAM" id="SSF74653">
    <property type="entry name" value="TolA/TonB C-terminal domain"/>
    <property type="match status" value="1"/>
</dbReference>
<dbReference type="Pfam" id="PF13103">
    <property type="entry name" value="TonB_2"/>
    <property type="match status" value="1"/>
</dbReference>
<sequence>MQAWTSAGMISDDEWQAKLARRLSRALFVSLVLHLGILAVVAWIRLPRHGERPLASVEISLASLPAPQVKTLEPQKSQPVSKEKDVERPKPTPQNKSVDSPKPIERATTIAPPKAVPVPKQASVPPPAVSPPPVSPPVTRAKSSNDVMSEIMKGIELPPDAPKRGDLSPEEKPRTTSAMKLPDVPVVSDTKDLTGKPVVQKSSSSLTEDLAKDLDEEFKKISKLEVPKAAASVDVPVRPAPQPAPQVEAKVPSVKAVDTTLKVPGMAPGSNAYLALVRQRISNSWSAPPLDLTNQVYVVIVQFRLHRDGKVTGVSIEQSSGNEYYDLAGKRAVLSANPLPAFPADISDSYFDAHFTFTVGEPQG</sequence>
<dbReference type="AlphaFoldDB" id="A0A0S4LKG3"/>
<evidence type="ECO:0000313" key="8">
    <source>
        <dbReference type="Proteomes" id="UP000199032"/>
    </source>
</evidence>
<comment type="subcellular location">
    <subcellularLocation>
        <location evidence="1">Membrane</location>
        <topology evidence="1">Single-pass membrane protein</topology>
    </subcellularLocation>
</comment>
<protein>
    <recommendedName>
        <fullName evidence="9">TonB protein</fullName>
    </recommendedName>
</protein>
<feature type="compositionally biased region" description="Basic and acidic residues" evidence="5">
    <location>
        <begin position="81"/>
        <end position="90"/>
    </location>
</feature>
<evidence type="ECO:0000313" key="7">
    <source>
        <dbReference type="EMBL" id="CUS38028.1"/>
    </source>
</evidence>
<gene>
    <name evidence="7" type="ORF">COMA1_40374</name>
</gene>
<evidence type="ECO:0008006" key="9">
    <source>
        <dbReference type="Google" id="ProtNLM"/>
    </source>
</evidence>
<proteinExistence type="predicted"/>
<name>A0A0S4LKG3_9BACT</name>
<dbReference type="STRING" id="1742972.COMA1_40374"/>
<evidence type="ECO:0000256" key="6">
    <source>
        <dbReference type="SAM" id="Phobius"/>
    </source>
</evidence>
<dbReference type="InterPro" id="IPR006260">
    <property type="entry name" value="TonB/TolA_C"/>
</dbReference>
<evidence type="ECO:0000256" key="5">
    <source>
        <dbReference type="SAM" id="MobiDB-lite"/>
    </source>
</evidence>
<dbReference type="GO" id="GO:0031992">
    <property type="term" value="F:energy transducer activity"/>
    <property type="evidence" value="ECO:0007669"/>
    <property type="project" value="TreeGrafter"/>
</dbReference>
<dbReference type="GO" id="GO:0098797">
    <property type="term" value="C:plasma membrane protein complex"/>
    <property type="evidence" value="ECO:0007669"/>
    <property type="project" value="TreeGrafter"/>
</dbReference>
<feature type="compositionally biased region" description="Basic and acidic residues" evidence="5">
    <location>
        <begin position="161"/>
        <end position="174"/>
    </location>
</feature>
<keyword evidence="4 6" id="KW-0472">Membrane</keyword>
<dbReference type="NCBIfam" id="TIGR01352">
    <property type="entry name" value="tonB_Cterm"/>
    <property type="match status" value="1"/>
</dbReference>
<feature type="region of interest" description="Disordered" evidence="5">
    <location>
        <begin position="70"/>
        <end position="197"/>
    </location>
</feature>
<dbReference type="PANTHER" id="PTHR33446">
    <property type="entry name" value="PROTEIN TONB-RELATED"/>
    <property type="match status" value="1"/>
</dbReference>
<evidence type="ECO:0000256" key="3">
    <source>
        <dbReference type="ARBA" id="ARBA00022989"/>
    </source>
</evidence>
<keyword evidence="3 6" id="KW-1133">Transmembrane helix</keyword>
<keyword evidence="2 6" id="KW-0812">Transmembrane</keyword>
<feature type="compositionally biased region" description="Low complexity" evidence="5">
    <location>
        <begin position="111"/>
        <end position="123"/>
    </location>
</feature>
<feature type="compositionally biased region" description="Pro residues" evidence="5">
    <location>
        <begin position="124"/>
        <end position="136"/>
    </location>
</feature>
<dbReference type="PANTHER" id="PTHR33446:SF2">
    <property type="entry name" value="PROTEIN TONB"/>
    <property type="match status" value="1"/>
</dbReference>
<dbReference type="InterPro" id="IPR051045">
    <property type="entry name" value="TonB-dependent_transducer"/>
</dbReference>
<evidence type="ECO:0000256" key="2">
    <source>
        <dbReference type="ARBA" id="ARBA00022692"/>
    </source>
</evidence>
<organism evidence="7 8">
    <name type="scientific">Candidatus Nitrospira nitrosa</name>
    <dbReference type="NCBI Taxonomy" id="1742972"/>
    <lineage>
        <taxon>Bacteria</taxon>
        <taxon>Pseudomonadati</taxon>
        <taxon>Nitrospirota</taxon>
        <taxon>Nitrospiria</taxon>
        <taxon>Nitrospirales</taxon>
        <taxon>Nitrospiraceae</taxon>
        <taxon>Nitrospira</taxon>
    </lineage>
</organism>
<evidence type="ECO:0000256" key="1">
    <source>
        <dbReference type="ARBA" id="ARBA00004167"/>
    </source>
</evidence>
<evidence type="ECO:0000256" key="4">
    <source>
        <dbReference type="ARBA" id="ARBA00023136"/>
    </source>
</evidence>
<dbReference type="EMBL" id="CZQA01000010">
    <property type="protein sequence ID" value="CUS38028.1"/>
    <property type="molecule type" value="Genomic_DNA"/>
</dbReference>
<accession>A0A0S4LKG3</accession>
<dbReference type="Proteomes" id="UP000199032">
    <property type="component" value="Unassembled WGS sequence"/>
</dbReference>